<name>A0A0A9GNU2_ARUDO</name>
<evidence type="ECO:0000313" key="1">
    <source>
        <dbReference type="EMBL" id="JAE22353.1"/>
    </source>
</evidence>
<sequence length="40" mass="4766">MIYQLPQHQKNLVLHHEVDSVISHHLHVKIFSGSLWTMNF</sequence>
<reference evidence="1" key="2">
    <citation type="journal article" date="2015" name="Data Brief">
        <title>Shoot transcriptome of the giant reed, Arundo donax.</title>
        <authorList>
            <person name="Barrero R.A."/>
            <person name="Guerrero F.D."/>
            <person name="Moolhuijzen P."/>
            <person name="Goolsby J.A."/>
            <person name="Tidwell J."/>
            <person name="Bellgard S.E."/>
            <person name="Bellgard M.I."/>
        </authorList>
    </citation>
    <scope>NUCLEOTIDE SEQUENCE</scope>
    <source>
        <tissue evidence="1">Shoot tissue taken approximately 20 cm above the soil surface</tissue>
    </source>
</reference>
<protein>
    <submittedName>
        <fullName evidence="1">Uncharacterized protein</fullName>
    </submittedName>
</protein>
<proteinExistence type="predicted"/>
<dbReference type="AlphaFoldDB" id="A0A0A9GNU2"/>
<reference evidence="1" key="1">
    <citation type="submission" date="2014-09" db="EMBL/GenBank/DDBJ databases">
        <authorList>
            <person name="Magalhaes I.L.F."/>
            <person name="Oliveira U."/>
            <person name="Santos F.R."/>
            <person name="Vidigal T.H.D.A."/>
            <person name="Brescovit A.D."/>
            <person name="Santos A.J."/>
        </authorList>
    </citation>
    <scope>NUCLEOTIDE SEQUENCE</scope>
    <source>
        <tissue evidence="1">Shoot tissue taken approximately 20 cm above the soil surface</tissue>
    </source>
</reference>
<dbReference type="EMBL" id="GBRH01175543">
    <property type="protein sequence ID" value="JAE22353.1"/>
    <property type="molecule type" value="Transcribed_RNA"/>
</dbReference>
<organism evidence="1">
    <name type="scientific">Arundo donax</name>
    <name type="common">Giant reed</name>
    <name type="synonym">Donax arundinaceus</name>
    <dbReference type="NCBI Taxonomy" id="35708"/>
    <lineage>
        <taxon>Eukaryota</taxon>
        <taxon>Viridiplantae</taxon>
        <taxon>Streptophyta</taxon>
        <taxon>Embryophyta</taxon>
        <taxon>Tracheophyta</taxon>
        <taxon>Spermatophyta</taxon>
        <taxon>Magnoliopsida</taxon>
        <taxon>Liliopsida</taxon>
        <taxon>Poales</taxon>
        <taxon>Poaceae</taxon>
        <taxon>PACMAD clade</taxon>
        <taxon>Arundinoideae</taxon>
        <taxon>Arundineae</taxon>
        <taxon>Arundo</taxon>
    </lineage>
</organism>
<accession>A0A0A9GNU2</accession>